<reference evidence="2 3" key="1">
    <citation type="journal article" date="2018" name="Mol. Genet. Genomics">
        <title>The red deer Cervus elaphus genome CerEla1.0: sequencing, annotating, genes, and chromosomes.</title>
        <authorList>
            <person name="Bana N.A."/>
            <person name="Nyiri A."/>
            <person name="Nagy J."/>
            <person name="Frank K."/>
            <person name="Nagy T."/>
            <person name="Steger V."/>
            <person name="Schiller M."/>
            <person name="Lakatos P."/>
            <person name="Sugar L."/>
            <person name="Horn P."/>
            <person name="Barta E."/>
            <person name="Orosz L."/>
        </authorList>
    </citation>
    <scope>NUCLEOTIDE SEQUENCE [LARGE SCALE GENOMIC DNA]</scope>
    <source>
        <strain evidence="2">Hungarian</strain>
    </source>
</reference>
<dbReference type="Pfam" id="PF06522">
    <property type="entry name" value="B12D"/>
    <property type="match status" value="1"/>
</dbReference>
<protein>
    <submittedName>
        <fullName evidence="2">Uncharacterized protein</fullName>
    </submittedName>
</protein>
<feature type="region of interest" description="Disordered" evidence="1">
    <location>
        <begin position="1"/>
        <end position="24"/>
    </location>
</feature>
<accession>A0A212CN20</accession>
<dbReference type="Proteomes" id="UP000242450">
    <property type="component" value="Chromosome 15"/>
</dbReference>
<organism evidence="2 3">
    <name type="scientific">Cervus elaphus hippelaphus</name>
    <name type="common">European red deer</name>
    <dbReference type="NCBI Taxonomy" id="46360"/>
    <lineage>
        <taxon>Eukaryota</taxon>
        <taxon>Metazoa</taxon>
        <taxon>Chordata</taxon>
        <taxon>Craniata</taxon>
        <taxon>Vertebrata</taxon>
        <taxon>Euteleostomi</taxon>
        <taxon>Mammalia</taxon>
        <taxon>Eutheria</taxon>
        <taxon>Laurasiatheria</taxon>
        <taxon>Artiodactyla</taxon>
        <taxon>Ruminantia</taxon>
        <taxon>Pecora</taxon>
        <taxon>Cervidae</taxon>
        <taxon>Cervinae</taxon>
        <taxon>Cervus</taxon>
    </lineage>
</organism>
<dbReference type="AlphaFoldDB" id="A0A212CN20"/>
<evidence type="ECO:0000313" key="2">
    <source>
        <dbReference type="EMBL" id="OWK07446.1"/>
    </source>
</evidence>
<keyword evidence="3" id="KW-1185">Reference proteome</keyword>
<feature type="non-terminal residue" evidence="2">
    <location>
        <position position="1"/>
    </location>
</feature>
<feature type="region of interest" description="Disordered" evidence="1">
    <location>
        <begin position="36"/>
        <end position="57"/>
    </location>
</feature>
<feature type="compositionally biased region" description="Basic and acidic residues" evidence="1">
    <location>
        <begin position="42"/>
        <end position="51"/>
    </location>
</feature>
<dbReference type="EMBL" id="MKHE01000015">
    <property type="protein sequence ID" value="OWK07446.1"/>
    <property type="molecule type" value="Genomic_DNA"/>
</dbReference>
<gene>
    <name evidence="2" type="ORF">Celaphus_00008208</name>
</gene>
<proteinExistence type="predicted"/>
<sequence length="79" mass="8967">TQGLCHNHALPTHGQARSMLARSPSSSYLLEQETLLNPGVSQDRKNNRESWNKQGPNDQYKFYLVNAHDSKLNKEGPDF</sequence>
<comment type="caution">
    <text evidence="2">The sequence shown here is derived from an EMBL/GenBank/DDBJ whole genome shotgun (WGS) entry which is preliminary data.</text>
</comment>
<evidence type="ECO:0000313" key="3">
    <source>
        <dbReference type="Proteomes" id="UP000242450"/>
    </source>
</evidence>
<evidence type="ECO:0000256" key="1">
    <source>
        <dbReference type="SAM" id="MobiDB-lite"/>
    </source>
</evidence>
<name>A0A212CN20_CEREH</name>
<dbReference type="InterPro" id="IPR010530">
    <property type="entry name" value="B12D"/>
</dbReference>